<evidence type="ECO:0000256" key="1">
    <source>
        <dbReference type="ARBA" id="ARBA00004170"/>
    </source>
</evidence>
<dbReference type="Gene3D" id="3.80.10.10">
    <property type="entry name" value="Ribonuclease Inhibitor"/>
    <property type="match status" value="2"/>
</dbReference>
<evidence type="ECO:0000256" key="18">
    <source>
        <dbReference type="ARBA" id="ARBA00022840"/>
    </source>
</evidence>
<keyword evidence="32" id="KW-1185">Reference proteome</keyword>
<dbReference type="SMART" id="SM00369">
    <property type="entry name" value="LRR_TYP"/>
    <property type="match status" value="7"/>
</dbReference>
<evidence type="ECO:0000313" key="32">
    <source>
        <dbReference type="Proteomes" id="UP000291084"/>
    </source>
</evidence>
<evidence type="ECO:0000256" key="16">
    <source>
        <dbReference type="ARBA" id="ARBA00022777"/>
    </source>
</evidence>
<evidence type="ECO:0000256" key="25">
    <source>
        <dbReference type="ARBA" id="ARBA00047899"/>
    </source>
</evidence>
<dbReference type="FunFam" id="3.80.10.10:FF:000095">
    <property type="entry name" value="LRR receptor-like serine/threonine-protein kinase GSO1"/>
    <property type="match status" value="1"/>
</dbReference>
<keyword evidence="6" id="KW-0134">Cell wall</keyword>
<evidence type="ECO:0000256" key="13">
    <source>
        <dbReference type="ARBA" id="ARBA00022729"/>
    </source>
</evidence>
<feature type="chain" id="PRO_5006618717" description="non-specific serine/threonine protein kinase" evidence="29">
    <location>
        <begin position="22"/>
        <end position="823"/>
    </location>
</feature>
<evidence type="ECO:0000256" key="24">
    <source>
        <dbReference type="ARBA" id="ARBA00038043"/>
    </source>
</evidence>
<feature type="binding site" evidence="27">
    <location>
        <position position="552"/>
    </location>
    <ligand>
        <name>ATP</name>
        <dbReference type="ChEBI" id="CHEBI:30616"/>
    </ligand>
</feature>
<keyword evidence="13 29" id="KW-0732">Signal</keyword>
<keyword evidence="11" id="KW-0808">Transferase</keyword>
<evidence type="ECO:0000259" key="30">
    <source>
        <dbReference type="PROSITE" id="PS50011"/>
    </source>
</evidence>
<evidence type="ECO:0000256" key="21">
    <source>
        <dbReference type="ARBA" id="ARBA00023157"/>
    </source>
</evidence>
<evidence type="ECO:0000256" key="6">
    <source>
        <dbReference type="ARBA" id="ARBA00022512"/>
    </source>
</evidence>
<dbReference type="PROSITE" id="PS00109">
    <property type="entry name" value="PROTEIN_KINASE_TYR"/>
    <property type="match status" value="1"/>
</dbReference>
<dbReference type="GO" id="GO:0009653">
    <property type="term" value="P:anatomical structure morphogenesis"/>
    <property type="evidence" value="ECO:0007669"/>
    <property type="project" value="UniProtKB-ARBA"/>
</dbReference>
<protein>
    <recommendedName>
        <fullName evidence="5">non-specific serine/threonine protein kinase</fullName>
        <ecNumber evidence="5">2.7.11.1</ecNumber>
    </recommendedName>
</protein>
<dbReference type="SUPFAM" id="SSF56112">
    <property type="entry name" value="Protein kinase-like (PK-like)"/>
    <property type="match status" value="1"/>
</dbReference>
<feature type="domain" description="Protein kinase" evidence="30">
    <location>
        <begin position="524"/>
        <end position="805"/>
    </location>
</feature>
<keyword evidence="8" id="KW-0723">Serine/threonine-protein kinase</keyword>
<keyword evidence="17" id="KW-0611">Plant defense</keyword>
<evidence type="ECO:0000256" key="15">
    <source>
        <dbReference type="ARBA" id="ARBA00022741"/>
    </source>
</evidence>
<dbReference type="GO" id="GO:0004674">
    <property type="term" value="F:protein serine/threonine kinase activity"/>
    <property type="evidence" value="ECO:0007669"/>
    <property type="project" value="UniProtKB-KW"/>
</dbReference>
<dbReference type="FunFam" id="3.80.10.10:FF:000400">
    <property type="entry name" value="Nuclear pore complex protein NUP107"/>
    <property type="match status" value="1"/>
</dbReference>
<evidence type="ECO:0000256" key="4">
    <source>
        <dbReference type="ARBA" id="ARBA00004479"/>
    </source>
</evidence>
<keyword evidence="20 28" id="KW-0472">Membrane</keyword>
<evidence type="ECO:0000256" key="2">
    <source>
        <dbReference type="ARBA" id="ARBA00004191"/>
    </source>
</evidence>
<dbReference type="PROSITE" id="PS00107">
    <property type="entry name" value="PROTEIN_KINASE_ATP"/>
    <property type="match status" value="1"/>
</dbReference>
<dbReference type="AlphaFoldDB" id="A0A0S3SXX5"/>
<proteinExistence type="inferred from homology"/>
<dbReference type="InterPro" id="IPR001611">
    <property type="entry name" value="Leu-rich_rpt"/>
</dbReference>
<keyword evidence="7" id="KW-0964">Secreted</keyword>
<dbReference type="GO" id="GO:0006952">
    <property type="term" value="P:defense response"/>
    <property type="evidence" value="ECO:0007669"/>
    <property type="project" value="UniProtKB-KW"/>
</dbReference>
<keyword evidence="16" id="KW-0418">Kinase</keyword>
<keyword evidence="10" id="KW-0433">Leucine-rich repeat</keyword>
<keyword evidence="15 27" id="KW-0547">Nucleotide-binding</keyword>
<evidence type="ECO:0000256" key="28">
    <source>
        <dbReference type="SAM" id="Phobius"/>
    </source>
</evidence>
<evidence type="ECO:0000313" key="31">
    <source>
        <dbReference type="EMBL" id="BAT97732.1"/>
    </source>
</evidence>
<organism evidence="31 32">
    <name type="scientific">Vigna angularis var. angularis</name>
    <dbReference type="NCBI Taxonomy" id="157739"/>
    <lineage>
        <taxon>Eukaryota</taxon>
        <taxon>Viridiplantae</taxon>
        <taxon>Streptophyta</taxon>
        <taxon>Embryophyta</taxon>
        <taxon>Tracheophyta</taxon>
        <taxon>Spermatophyta</taxon>
        <taxon>Magnoliopsida</taxon>
        <taxon>eudicotyledons</taxon>
        <taxon>Gunneridae</taxon>
        <taxon>Pentapetalae</taxon>
        <taxon>rosids</taxon>
        <taxon>fabids</taxon>
        <taxon>Fabales</taxon>
        <taxon>Fabaceae</taxon>
        <taxon>Papilionoideae</taxon>
        <taxon>50 kb inversion clade</taxon>
        <taxon>NPAAA clade</taxon>
        <taxon>indigoferoid/millettioid clade</taxon>
        <taxon>Phaseoleae</taxon>
        <taxon>Vigna</taxon>
    </lineage>
</organism>
<dbReference type="PANTHER" id="PTHR48053">
    <property type="entry name" value="LEUCINE RICH REPEAT FAMILY PROTEIN, EXPRESSED"/>
    <property type="match status" value="1"/>
</dbReference>
<evidence type="ECO:0000256" key="12">
    <source>
        <dbReference type="ARBA" id="ARBA00022692"/>
    </source>
</evidence>
<dbReference type="InterPro" id="IPR055414">
    <property type="entry name" value="LRR_R13L4/SHOC2-like"/>
</dbReference>
<dbReference type="SUPFAM" id="SSF52058">
    <property type="entry name" value="L domain-like"/>
    <property type="match status" value="2"/>
</dbReference>
<dbReference type="PROSITE" id="PS50011">
    <property type="entry name" value="PROTEIN_KINASE_DOM"/>
    <property type="match status" value="1"/>
</dbReference>
<dbReference type="OrthoDB" id="676979at2759"/>
<dbReference type="Pfam" id="PF00560">
    <property type="entry name" value="LRR_1"/>
    <property type="match status" value="3"/>
</dbReference>
<evidence type="ECO:0000256" key="7">
    <source>
        <dbReference type="ARBA" id="ARBA00022525"/>
    </source>
</evidence>
<dbReference type="GO" id="GO:0005524">
    <property type="term" value="F:ATP binding"/>
    <property type="evidence" value="ECO:0007669"/>
    <property type="project" value="UniProtKB-UniRule"/>
</dbReference>
<evidence type="ECO:0000256" key="19">
    <source>
        <dbReference type="ARBA" id="ARBA00022989"/>
    </source>
</evidence>
<dbReference type="InterPro" id="IPR032675">
    <property type="entry name" value="LRR_dom_sf"/>
</dbReference>
<keyword evidence="19 28" id="KW-1133">Transmembrane helix</keyword>
<dbReference type="InterPro" id="IPR003591">
    <property type="entry name" value="Leu-rich_rpt_typical-subtyp"/>
</dbReference>
<dbReference type="EC" id="2.7.11.1" evidence="5"/>
<dbReference type="GO" id="GO:0005886">
    <property type="term" value="C:plasma membrane"/>
    <property type="evidence" value="ECO:0007669"/>
    <property type="project" value="UniProtKB-SubCell"/>
</dbReference>
<keyword evidence="21" id="KW-1015">Disulfide bond</keyword>
<evidence type="ECO:0000256" key="17">
    <source>
        <dbReference type="ARBA" id="ARBA00022821"/>
    </source>
</evidence>
<comment type="similarity">
    <text evidence="24">Belongs to the polygalacturonase-inhibiting protein family.</text>
</comment>
<dbReference type="InterPro" id="IPR017441">
    <property type="entry name" value="Protein_kinase_ATP_BS"/>
</dbReference>
<dbReference type="InterPro" id="IPR008266">
    <property type="entry name" value="Tyr_kinase_AS"/>
</dbReference>
<dbReference type="InterPro" id="IPR051716">
    <property type="entry name" value="Plant_RL_S/T_kinase"/>
</dbReference>
<evidence type="ECO:0000256" key="9">
    <source>
        <dbReference type="ARBA" id="ARBA00022553"/>
    </source>
</evidence>
<feature type="signal peptide" evidence="29">
    <location>
        <begin position="1"/>
        <end position="21"/>
    </location>
</feature>
<dbReference type="PANTHER" id="PTHR48053:SF126">
    <property type="entry name" value="MDIS1-INTERACTING RECEPTOR LIKE KINASE 2-LIKE ISOFORM X1"/>
    <property type="match status" value="1"/>
</dbReference>
<name>A0A0S3SXX5_PHAAN</name>
<evidence type="ECO:0000256" key="14">
    <source>
        <dbReference type="ARBA" id="ARBA00022737"/>
    </source>
</evidence>
<comment type="subcellular location">
    <subcellularLocation>
        <location evidence="3">Cell membrane</location>
    </subcellularLocation>
    <subcellularLocation>
        <location evidence="1">Membrane</location>
        <topology evidence="1">Peripheral membrane protein</topology>
    </subcellularLocation>
    <subcellularLocation>
        <location evidence="4">Membrane</location>
        <topology evidence="4">Single-pass type I membrane protein</topology>
    </subcellularLocation>
    <subcellularLocation>
        <location evidence="2">Secreted</location>
        <location evidence="2">Cell wall</location>
    </subcellularLocation>
</comment>
<comment type="catalytic activity">
    <reaction evidence="25">
        <text>L-threonyl-[protein] + ATP = O-phospho-L-threonyl-[protein] + ADP + H(+)</text>
        <dbReference type="Rhea" id="RHEA:46608"/>
        <dbReference type="Rhea" id="RHEA-COMP:11060"/>
        <dbReference type="Rhea" id="RHEA-COMP:11605"/>
        <dbReference type="ChEBI" id="CHEBI:15378"/>
        <dbReference type="ChEBI" id="CHEBI:30013"/>
        <dbReference type="ChEBI" id="CHEBI:30616"/>
        <dbReference type="ChEBI" id="CHEBI:61977"/>
        <dbReference type="ChEBI" id="CHEBI:456216"/>
        <dbReference type="EC" id="2.7.11.1"/>
    </reaction>
</comment>
<dbReference type="Proteomes" id="UP000291084">
    <property type="component" value="Chromosome 9"/>
</dbReference>
<dbReference type="FunFam" id="3.30.200.20:FF:000309">
    <property type="entry name" value="Leucine-rich repeat receptor protein kinase MSP1"/>
    <property type="match status" value="1"/>
</dbReference>
<reference evidence="31 32" key="1">
    <citation type="journal article" date="2015" name="Sci. Rep.">
        <title>The power of single molecule real-time sequencing technology in the de novo assembly of a eukaryotic genome.</title>
        <authorList>
            <person name="Sakai H."/>
            <person name="Naito K."/>
            <person name="Ogiso-Tanaka E."/>
            <person name="Takahashi Y."/>
            <person name="Iseki K."/>
            <person name="Muto C."/>
            <person name="Satou K."/>
            <person name="Teruya K."/>
            <person name="Shiroma A."/>
            <person name="Shimoji M."/>
            <person name="Hirano T."/>
            <person name="Itoh T."/>
            <person name="Kaga A."/>
            <person name="Tomooka N."/>
        </authorList>
    </citation>
    <scope>NUCLEOTIDE SEQUENCE [LARGE SCALE GENOMIC DNA]</scope>
    <source>
        <strain evidence="32">cv. Shumari</strain>
    </source>
</reference>
<keyword evidence="22" id="KW-0675">Receptor</keyword>
<dbReference type="Pfam" id="PF00069">
    <property type="entry name" value="Pkinase"/>
    <property type="match status" value="1"/>
</dbReference>
<gene>
    <name evidence="31" type="primary">Vigan.09G126300</name>
    <name evidence="31" type="ORF">VIGAN_09126300</name>
</gene>
<sequence>MANCIYSLLLIAFYMMGEVSSVIGGSMPSSSINHERQALLHSGWWNDDSNISDHCDWEGISCNEAGSITAIERWKIPSSKELLWIEKFNVTAFPNLVYLRLYGMGLRGTIPKEIGSLTNLTTLVLTNNHLQGSIPPQLGNLTQLKMLSLSQNSLSGLIPCTLGQLINLQFLYLESNKLEGRIPTELGNLTKLQTLHLSRNLFTGSIPHTLGQLENLMYFFFQSNQITGPIPIEFGNLKSLQTLYLSNNSLNGSIPSTLGQLENLVHLYLNYNEIEGQIPEELGNLSKLEILQLSHNRISGLLPPKLLQMDKVFCLHLSSNQLYGSIPLETMKCPHTVDLSFNFFNGSITSRIGCVSDLNLSHNFLVGEISPLLKMSFVLSRLDLSYNNLSGKVHKELASLSYINLSYNSFDFSQDLDSKLEVPDYCFFQEDSLIDDHHMPNFTYCNVLNETNPQSRKNKPIIVLIVLPVIFFSVVILLLILYFSRCIPKKKCEGISTKNGDLFSIWNYDGKIAFEDIIEATEDFDLKYCIGTGAYGCVYRAQLPSGNIVALKKLHCVESQNPSFDKSFRNEVKMLTKIHHKNIVKLHGFCLHNRCKFLVYQYMERGSLFYTLSNEVEAKELNWSKRVNVIKGMAEALSYMHHDCSPPIVHRDVTSSNVLLNSKLGAYISDFGTARLLQPDTSNQTLVVGTRGYIAPELAYTLSVTKKCDVYSFGVVTLETLMGKHPGDLILSLSNPRTENMFVKDLLDSRLPLPLWREAQDIILVITLALSCLCSKPNLRPSMQQVAEKLSSFKLVLSLSFHEILIRELMSQDIFHLSLKCQG</sequence>
<keyword evidence="23" id="KW-0325">Glycoprotein</keyword>
<dbReference type="FunFam" id="1.10.510.10:FF:000445">
    <property type="entry name" value="MDIS1-interacting receptor like kinase 2"/>
    <property type="match status" value="1"/>
</dbReference>
<evidence type="ECO:0000256" key="26">
    <source>
        <dbReference type="ARBA" id="ARBA00048679"/>
    </source>
</evidence>
<evidence type="ECO:0000256" key="8">
    <source>
        <dbReference type="ARBA" id="ARBA00022527"/>
    </source>
</evidence>
<evidence type="ECO:0000256" key="22">
    <source>
        <dbReference type="ARBA" id="ARBA00023170"/>
    </source>
</evidence>
<keyword evidence="18 27" id="KW-0067">ATP-binding</keyword>
<evidence type="ECO:0000256" key="23">
    <source>
        <dbReference type="ARBA" id="ARBA00023180"/>
    </source>
</evidence>
<evidence type="ECO:0000256" key="11">
    <source>
        <dbReference type="ARBA" id="ARBA00022679"/>
    </source>
</evidence>
<dbReference type="PROSITE" id="PS51450">
    <property type="entry name" value="LRR"/>
    <property type="match status" value="1"/>
</dbReference>
<evidence type="ECO:0000256" key="29">
    <source>
        <dbReference type="SAM" id="SignalP"/>
    </source>
</evidence>
<evidence type="ECO:0000256" key="27">
    <source>
        <dbReference type="PROSITE-ProRule" id="PRU10141"/>
    </source>
</evidence>
<feature type="transmembrane region" description="Helical" evidence="28">
    <location>
        <begin position="461"/>
        <end position="483"/>
    </location>
</feature>
<dbReference type="InterPro" id="IPR000719">
    <property type="entry name" value="Prot_kinase_dom"/>
</dbReference>
<evidence type="ECO:0000256" key="5">
    <source>
        <dbReference type="ARBA" id="ARBA00012513"/>
    </source>
</evidence>
<evidence type="ECO:0000256" key="3">
    <source>
        <dbReference type="ARBA" id="ARBA00004236"/>
    </source>
</evidence>
<comment type="catalytic activity">
    <reaction evidence="26">
        <text>L-seryl-[protein] + ATP = O-phospho-L-seryl-[protein] + ADP + H(+)</text>
        <dbReference type="Rhea" id="RHEA:17989"/>
        <dbReference type="Rhea" id="RHEA-COMP:9863"/>
        <dbReference type="Rhea" id="RHEA-COMP:11604"/>
        <dbReference type="ChEBI" id="CHEBI:15378"/>
        <dbReference type="ChEBI" id="CHEBI:29999"/>
        <dbReference type="ChEBI" id="CHEBI:30616"/>
        <dbReference type="ChEBI" id="CHEBI:83421"/>
        <dbReference type="ChEBI" id="CHEBI:456216"/>
        <dbReference type="EC" id="2.7.11.1"/>
    </reaction>
</comment>
<dbReference type="InterPro" id="IPR011009">
    <property type="entry name" value="Kinase-like_dom_sf"/>
</dbReference>
<accession>A0A0S3SXX5</accession>
<keyword evidence="14" id="KW-0677">Repeat</keyword>
<evidence type="ECO:0000256" key="10">
    <source>
        <dbReference type="ARBA" id="ARBA00022614"/>
    </source>
</evidence>
<dbReference type="Gene3D" id="3.30.200.20">
    <property type="entry name" value="Phosphorylase Kinase, domain 1"/>
    <property type="match status" value="1"/>
</dbReference>
<keyword evidence="12 28" id="KW-0812">Transmembrane</keyword>
<evidence type="ECO:0000256" key="20">
    <source>
        <dbReference type="ARBA" id="ARBA00023136"/>
    </source>
</evidence>
<dbReference type="Gene3D" id="1.10.510.10">
    <property type="entry name" value="Transferase(Phosphotransferase) domain 1"/>
    <property type="match status" value="1"/>
</dbReference>
<keyword evidence="9" id="KW-0597">Phosphoprotein</keyword>
<dbReference type="EMBL" id="AP015042">
    <property type="protein sequence ID" value="BAT97732.1"/>
    <property type="molecule type" value="Genomic_DNA"/>
</dbReference>
<dbReference type="Pfam" id="PF23598">
    <property type="entry name" value="LRR_14"/>
    <property type="match status" value="1"/>
</dbReference>
<dbReference type="SMART" id="SM00365">
    <property type="entry name" value="LRR_SD22"/>
    <property type="match status" value="5"/>
</dbReference>
<dbReference type="GO" id="GO:0099402">
    <property type="term" value="P:plant organ development"/>
    <property type="evidence" value="ECO:0007669"/>
    <property type="project" value="UniProtKB-ARBA"/>
</dbReference>